<dbReference type="Gene3D" id="2.60.40.4070">
    <property type="match status" value="1"/>
</dbReference>
<feature type="non-terminal residue" evidence="1">
    <location>
        <position position="539"/>
    </location>
</feature>
<proteinExistence type="predicted"/>
<sequence>MKRLLIISIIFSCAIVFSQSESRVVTPPYWGTIFVDPDIITEDDVTTFIDAPYAGQGMRTMFDRRVNGWITVNAYLFNATFDDSLTSEIQVNPEFGSSDTAFVYAERYGIEIGRLPTVLRDDVETVWIHQGTQPFGGGNNNLLIHTGQALDYIDDGILEEALIHEAAHTSLDSDHASSAGWLSAQTIDGEFISTYAQDNPTQEDIAESFLLYLAIRYRSDRITQSTYQTITQTIPNRIQYFDDQSFNMYPTSLPVVANPLSDITVNEDAPNITLGDLKNVFLDVDEELIYSHVVNDTGMVFVSVTNDTVTLQFLADANGSTEIIFTATNPLISASVSDTMIVTILPVNDLPLSFSLNEQDSVYITVANFASDSIVFTWGESSDVDEDVLTYQFTASLMVNWQVIAEYDSSSLTGRIMKIDHQSVFDEIFAAQAMLAGIVWNVSVTDGVAEVTSENGTIILGINASAAVLTVNEKLLPEVFALHQNYPNPFNPVTALRYDLPENGLVTITIYDMLGRKVRTILNQQQDPGYKSLIWDATN</sequence>
<evidence type="ECO:0000313" key="1">
    <source>
        <dbReference type="EMBL" id="SVB48842.1"/>
    </source>
</evidence>
<dbReference type="AlphaFoldDB" id="A0A382EET6"/>
<reference evidence="1" key="1">
    <citation type="submission" date="2018-05" db="EMBL/GenBank/DDBJ databases">
        <authorList>
            <person name="Lanie J.A."/>
            <person name="Ng W.-L."/>
            <person name="Kazmierczak K.M."/>
            <person name="Andrzejewski T.M."/>
            <person name="Davidsen T.M."/>
            <person name="Wayne K.J."/>
            <person name="Tettelin H."/>
            <person name="Glass J.I."/>
            <person name="Rusch D."/>
            <person name="Podicherti R."/>
            <person name="Tsui H.-C.T."/>
            <person name="Winkler M.E."/>
        </authorList>
    </citation>
    <scope>NUCLEOTIDE SEQUENCE</scope>
</reference>
<protein>
    <recommendedName>
        <fullName evidence="2">Secretion system C-terminal sorting domain-containing protein</fullName>
    </recommendedName>
</protein>
<organism evidence="1">
    <name type="scientific">marine metagenome</name>
    <dbReference type="NCBI Taxonomy" id="408172"/>
    <lineage>
        <taxon>unclassified sequences</taxon>
        <taxon>metagenomes</taxon>
        <taxon>ecological metagenomes</taxon>
    </lineage>
</organism>
<evidence type="ECO:0008006" key="2">
    <source>
        <dbReference type="Google" id="ProtNLM"/>
    </source>
</evidence>
<feature type="non-terminal residue" evidence="1">
    <location>
        <position position="1"/>
    </location>
</feature>
<gene>
    <name evidence="1" type="ORF">METZ01_LOCUS201696</name>
</gene>
<accession>A0A382EET6</accession>
<name>A0A382EET6_9ZZZZ</name>
<dbReference type="EMBL" id="UINC01044003">
    <property type="protein sequence ID" value="SVB48842.1"/>
    <property type="molecule type" value="Genomic_DNA"/>
</dbReference>